<feature type="transmembrane region" description="Helical" evidence="2">
    <location>
        <begin position="965"/>
        <end position="986"/>
    </location>
</feature>
<evidence type="ECO:0000259" key="3">
    <source>
        <dbReference type="PROSITE" id="PS50853"/>
    </source>
</evidence>
<dbReference type="InterPro" id="IPR003961">
    <property type="entry name" value="FN3_dom"/>
</dbReference>
<dbReference type="AlphaFoldDB" id="A0A0G0QCD8"/>
<dbReference type="CDD" id="cd00063">
    <property type="entry name" value="FN3"/>
    <property type="match status" value="1"/>
</dbReference>
<reference evidence="4 5" key="1">
    <citation type="journal article" date="2015" name="Nature">
        <title>rRNA introns, odd ribosomes, and small enigmatic genomes across a large radiation of phyla.</title>
        <authorList>
            <person name="Brown C.T."/>
            <person name="Hug L.A."/>
            <person name="Thomas B.C."/>
            <person name="Sharon I."/>
            <person name="Castelle C.J."/>
            <person name="Singh A."/>
            <person name="Wilkins M.J."/>
            <person name="Williams K.H."/>
            <person name="Banfield J.F."/>
        </authorList>
    </citation>
    <scope>NUCLEOTIDE SEQUENCE [LARGE SCALE GENOMIC DNA]</scope>
</reference>
<feature type="compositionally biased region" description="Low complexity" evidence="1">
    <location>
        <begin position="793"/>
        <end position="806"/>
    </location>
</feature>
<evidence type="ECO:0000313" key="5">
    <source>
        <dbReference type="Proteomes" id="UP000033881"/>
    </source>
</evidence>
<gene>
    <name evidence="4" type="ORF">UT24_C0024G0021</name>
</gene>
<protein>
    <submittedName>
        <fullName evidence="4">Cell wall-binding protein</fullName>
    </submittedName>
</protein>
<accession>A0A0G0QCD8</accession>
<sequence length="1020" mass="111020">MNSRFRIIITVFLTISLLNLPFNPFVFVSANGSLPIKLEQNKEGEIWKLPNGKHVFKVGGEAPPRIYEGGIILNGTEIRSTLVNVDIESIVESEVIYKNENGIVAKENWFIYQGENRVSWDSFSEKNLIIKNIPIIENVGGYTVTDYEKEATKVKSMINIFGTLDIEYKIHEGLPLKHTLNFTSPTGGTFKLCQEYTNFEFDSILQSDIDSETYETINTNQDTKKTMDITTLVNKSLSSFDNKIKSNPKLLLPEIVEFKKNNKLVLGEITSGAKSDFNSFDYDSQQKTAMFCYGEFILNSNESFVVDPDTFTSNNPTLDGHIRTRDTASTSCGPILDNVNNTATLNVDVRLSTGGVPACARSYMEFPTTSITSGSTINDVDVDFDVQATQDSPTTCDWKSISVKPSTSGSTSIWNAIGSGSTYVSGSTTCQTVSNNLSVDLGTTADTDLQTLLPSGYFPVGIMSSNEVRDAGDRLSRMASEEEAAATPKPTLTVTYTMPITSITFDINYFNGTALTSGTVTQSNTTTSRSIAINSTGFAGVFTGLTGNQNMSTKETLDSNFITNKTRNFATATTITSNQNIYSVNCIQTGSGIDVLLFTNNNTDGHTITNTTRPACTTSNQQPIVISWNTTFSADGKSSASYPTKVMAKILNTTAFGQNATKLYGNGTEYPTTWSTPKITSQEITVGTGLQTRLWKFYLWLDARPQIPTGLGATTVSSSQIDLSWTAGISGVAPITGYKITRGLDGITFGTVVSANTGTTATTYSDSGLAQNTLYYYQVQAINSYGTGIVSSSASATSSTPPTGSGSSDGGGGIITNSNFQQLLFGLEIDEIQQSAKPSDLLPLNIHLEYTSEKPIKLIAIDAGEFNSWITHEALPLTIKTELLSVNDFKMIPAAFALRNGGDIPIQLTVPIQYCNPKIGITQNCVEDKIYTILVKLTLEFYGKEYQQSAKITLDLRQQKLSPAFLQNMIIGTILLGIAVGGVTFAKKRINKFETDHRHKSRKKGLGKSKFEQEVSKVIS</sequence>
<proteinExistence type="predicted"/>
<dbReference type="SMART" id="SM00060">
    <property type="entry name" value="FN3"/>
    <property type="match status" value="1"/>
</dbReference>
<dbReference type="InterPro" id="IPR036116">
    <property type="entry name" value="FN3_sf"/>
</dbReference>
<name>A0A0G0QCD8_9BACT</name>
<dbReference type="Proteomes" id="UP000033881">
    <property type="component" value="Unassembled WGS sequence"/>
</dbReference>
<comment type="caution">
    <text evidence="4">The sequence shown here is derived from an EMBL/GenBank/DDBJ whole genome shotgun (WGS) entry which is preliminary data.</text>
</comment>
<feature type="domain" description="Fibronectin type-III" evidence="3">
    <location>
        <begin position="707"/>
        <end position="803"/>
    </location>
</feature>
<evidence type="ECO:0000256" key="1">
    <source>
        <dbReference type="SAM" id="MobiDB-lite"/>
    </source>
</evidence>
<keyword evidence="2" id="KW-1133">Transmembrane helix</keyword>
<dbReference type="EMBL" id="LBWB01000024">
    <property type="protein sequence ID" value="KKQ99346.1"/>
    <property type="molecule type" value="Genomic_DNA"/>
</dbReference>
<dbReference type="Pfam" id="PF00041">
    <property type="entry name" value="fn3"/>
    <property type="match status" value="1"/>
</dbReference>
<dbReference type="Gene3D" id="2.60.40.10">
    <property type="entry name" value="Immunoglobulins"/>
    <property type="match status" value="1"/>
</dbReference>
<evidence type="ECO:0000256" key="2">
    <source>
        <dbReference type="SAM" id="Phobius"/>
    </source>
</evidence>
<keyword evidence="2" id="KW-0472">Membrane</keyword>
<dbReference type="STRING" id="1618574.UT24_C0024G0021"/>
<feature type="region of interest" description="Disordered" evidence="1">
    <location>
        <begin position="793"/>
        <end position="812"/>
    </location>
</feature>
<dbReference type="PROSITE" id="PS50853">
    <property type="entry name" value="FN3"/>
    <property type="match status" value="1"/>
</dbReference>
<dbReference type="InterPro" id="IPR013783">
    <property type="entry name" value="Ig-like_fold"/>
</dbReference>
<keyword evidence="2" id="KW-0812">Transmembrane</keyword>
<organism evidence="4 5">
    <name type="scientific">Candidatus Woesebacteria bacterium GW2011_GWB1_39_12</name>
    <dbReference type="NCBI Taxonomy" id="1618574"/>
    <lineage>
        <taxon>Bacteria</taxon>
        <taxon>Candidatus Woeseibacteriota</taxon>
    </lineage>
</organism>
<dbReference type="SUPFAM" id="SSF49265">
    <property type="entry name" value="Fibronectin type III"/>
    <property type="match status" value="1"/>
</dbReference>
<evidence type="ECO:0000313" key="4">
    <source>
        <dbReference type="EMBL" id="KKQ99346.1"/>
    </source>
</evidence>